<dbReference type="AlphaFoldDB" id="A0A815VWH5"/>
<organism evidence="2 4">
    <name type="scientific">Rotaria magnacalcarata</name>
    <dbReference type="NCBI Taxonomy" id="392030"/>
    <lineage>
        <taxon>Eukaryota</taxon>
        <taxon>Metazoa</taxon>
        <taxon>Spiralia</taxon>
        <taxon>Gnathifera</taxon>
        <taxon>Rotifera</taxon>
        <taxon>Eurotatoria</taxon>
        <taxon>Bdelloidea</taxon>
        <taxon>Philodinida</taxon>
        <taxon>Philodinidae</taxon>
        <taxon>Rotaria</taxon>
    </lineage>
</organism>
<name>A0A815VWH5_9BILA</name>
<accession>A0A815VWH5</accession>
<comment type="caution">
    <text evidence="2">The sequence shown here is derived from an EMBL/GenBank/DDBJ whole genome shotgun (WGS) entry which is preliminary data.</text>
</comment>
<reference evidence="2" key="1">
    <citation type="submission" date="2021-02" db="EMBL/GenBank/DDBJ databases">
        <authorList>
            <person name="Nowell W R."/>
        </authorList>
    </citation>
    <scope>NUCLEOTIDE SEQUENCE</scope>
</reference>
<dbReference type="Proteomes" id="UP000663834">
    <property type="component" value="Unassembled WGS sequence"/>
</dbReference>
<feature type="non-terminal residue" evidence="2">
    <location>
        <position position="1"/>
    </location>
</feature>
<feature type="compositionally biased region" description="Polar residues" evidence="1">
    <location>
        <begin position="99"/>
        <end position="115"/>
    </location>
</feature>
<proteinExistence type="predicted"/>
<gene>
    <name evidence="3" type="ORF">GIL414_LOCUS26309</name>
    <name evidence="2" type="ORF">KQP761_LOCUS16620</name>
</gene>
<evidence type="ECO:0000313" key="4">
    <source>
        <dbReference type="Proteomes" id="UP000663834"/>
    </source>
</evidence>
<evidence type="ECO:0000256" key="1">
    <source>
        <dbReference type="SAM" id="MobiDB-lite"/>
    </source>
</evidence>
<evidence type="ECO:0000313" key="3">
    <source>
        <dbReference type="EMBL" id="CAF4311785.1"/>
    </source>
</evidence>
<sequence length="115" mass="13110">MDMNEINEDDKTLLRSNRPSTLSLEIHTMDVDINEKVLVIDLCTPNDVDIKNEASTLTPKLLIERFPNLGNRLPVLPCYPTNDKYAHGDPLLPNISPHRLTQTEQTRRQLGTFKS</sequence>
<feature type="region of interest" description="Disordered" evidence="1">
    <location>
        <begin position="92"/>
        <end position="115"/>
    </location>
</feature>
<dbReference type="Proteomes" id="UP000681720">
    <property type="component" value="Unassembled WGS sequence"/>
</dbReference>
<dbReference type="EMBL" id="CAJOBJ010038193">
    <property type="protein sequence ID" value="CAF4311785.1"/>
    <property type="molecule type" value="Genomic_DNA"/>
</dbReference>
<dbReference type="EMBL" id="CAJNOW010008360">
    <property type="protein sequence ID" value="CAF1535777.1"/>
    <property type="molecule type" value="Genomic_DNA"/>
</dbReference>
<protein>
    <submittedName>
        <fullName evidence="2">Uncharacterized protein</fullName>
    </submittedName>
</protein>
<evidence type="ECO:0000313" key="2">
    <source>
        <dbReference type="EMBL" id="CAF1535777.1"/>
    </source>
</evidence>